<evidence type="ECO:0000313" key="2">
    <source>
        <dbReference type="EMBL" id="MEZ0475042.1"/>
    </source>
</evidence>
<sequence length="50" mass="5345">MSKDLRTVAVIGPLADDQREMLGNWVAAGRPEDVTTPLDGIRAALGPDVR</sequence>
<dbReference type="EMBL" id="JBFWIC010000012">
    <property type="protein sequence ID" value="MEZ0475042.1"/>
    <property type="molecule type" value="Genomic_DNA"/>
</dbReference>
<reference evidence="2 3" key="1">
    <citation type="submission" date="2024-07" db="EMBL/GenBank/DDBJ databases">
        <title>Luteimonas salilacus sp. nov., isolated from the shore soil of Salt Lake in Tibet of China.</title>
        <authorList>
            <person name="Zhang X."/>
            <person name="Li A."/>
        </authorList>
    </citation>
    <scope>NUCLEOTIDE SEQUENCE [LARGE SCALE GENOMIC DNA]</scope>
    <source>
        <strain evidence="2 3">B3-2-R+30</strain>
    </source>
</reference>
<accession>A0ABV4HQQ8</accession>
<name>A0ABV4HQQ8_9GAMM</name>
<keyword evidence="3" id="KW-1185">Reference proteome</keyword>
<gene>
    <name evidence="2" type="ORF">AB6713_10515</name>
</gene>
<comment type="caution">
    <text evidence="2">The sequence shown here is derived from an EMBL/GenBank/DDBJ whole genome shotgun (WGS) entry which is preliminary data.</text>
</comment>
<dbReference type="Gene3D" id="3.40.50.1700">
    <property type="entry name" value="Glycoside hydrolase family 3 C-terminal domain"/>
    <property type="match status" value="1"/>
</dbReference>
<keyword evidence="1" id="KW-0378">Hydrolase</keyword>
<organism evidence="2 3">
    <name type="scientific">Luteimonas salinilitoris</name>
    <dbReference type="NCBI Taxonomy" id="3237697"/>
    <lineage>
        <taxon>Bacteria</taxon>
        <taxon>Pseudomonadati</taxon>
        <taxon>Pseudomonadota</taxon>
        <taxon>Gammaproteobacteria</taxon>
        <taxon>Lysobacterales</taxon>
        <taxon>Lysobacteraceae</taxon>
        <taxon>Luteimonas</taxon>
    </lineage>
</organism>
<evidence type="ECO:0000256" key="1">
    <source>
        <dbReference type="ARBA" id="ARBA00022801"/>
    </source>
</evidence>
<proteinExistence type="predicted"/>
<dbReference type="SUPFAM" id="SSF52279">
    <property type="entry name" value="Beta-D-glucan exohydrolase, C-terminal domain"/>
    <property type="match status" value="1"/>
</dbReference>
<evidence type="ECO:0000313" key="3">
    <source>
        <dbReference type="Proteomes" id="UP001566331"/>
    </source>
</evidence>
<dbReference type="RefSeq" id="WP_370566050.1">
    <property type="nucleotide sequence ID" value="NZ_JBFWIC010000012.1"/>
</dbReference>
<protein>
    <submittedName>
        <fullName evidence="2">Uncharacterized protein</fullName>
    </submittedName>
</protein>
<dbReference type="InterPro" id="IPR036881">
    <property type="entry name" value="Glyco_hydro_3_C_sf"/>
</dbReference>
<dbReference type="Proteomes" id="UP001566331">
    <property type="component" value="Unassembled WGS sequence"/>
</dbReference>